<evidence type="ECO:0000313" key="2">
    <source>
        <dbReference type="Proteomes" id="UP000059419"/>
    </source>
</evidence>
<dbReference type="KEGG" id="ege:EM595_0138"/>
<dbReference type="PATRIC" id="fig|1619313.3.peg.142"/>
<accession>A0A0U5L1J7</accession>
<dbReference type="EMBL" id="LN907827">
    <property type="protein sequence ID" value="CUU22375.1"/>
    <property type="molecule type" value="Genomic_DNA"/>
</dbReference>
<gene>
    <name evidence="1" type="ORF">EM595_0138</name>
</gene>
<sequence length="58" mass="6666">MASGKGAGESLILIFEAAMQPEYPRCRRLHFYGTGIDNKRKTHYDDDVMNKFQLRACN</sequence>
<organism evidence="1 2">
    <name type="scientific">Duffyella gerundensis</name>
    <dbReference type="NCBI Taxonomy" id="1619313"/>
    <lineage>
        <taxon>Bacteria</taxon>
        <taxon>Pseudomonadati</taxon>
        <taxon>Pseudomonadota</taxon>
        <taxon>Gammaproteobacteria</taxon>
        <taxon>Enterobacterales</taxon>
        <taxon>Erwiniaceae</taxon>
        <taxon>Duffyella</taxon>
    </lineage>
</organism>
<dbReference type="Proteomes" id="UP000059419">
    <property type="component" value="Chromosome 1"/>
</dbReference>
<proteinExistence type="predicted"/>
<name>A0A0U5L1J7_9GAMM</name>
<protein>
    <submittedName>
        <fullName evidence="1">Uncharacterized protein</fullName>
    </submittedName>
</protein>
<evidence type="ECO:0000313" key="1">
    <source>
        <dbReference type="EMBL" id="CUU22375.1"/>
    </source>
</evidence>
<keyword evidence="2" id="KW-1185">Reference proteome</keyword>
<reference evidence="2" key="1">
    <citation type="submission" date="2015-11" db="EMBL/GenBank/DDBJ databases">
        <authorList>
            <person name="Blom J."/>
        </authorList>
    </citation>
    <scope>NUCLEOTIDE SEQUENCE [LARGE SCALE GENOMIC DNA]</scope>
</reference>
<dbReference type="AlphaFoldDB" id="A0A0U5L1J7"/>